<proteinExistence type="predicted"/>
<accession>A0A655PU81</accession>
<gene>
    <name evidence="1" type="ORF">ERS013165_01168</name>
</gene>
<evidence type="ECO:0000313" key="2">
    <source>
        <dbReference type="Proteomes" id="UP000044806"/>
    </source>
</evidence>
<dbReference type="AlphaFoldDB" id="A0A655PU81"/>
<dbReference type="Proteomes" id="UP000044806">
    <property type="component" value="Unassembled WGS sequence"/>
</dbReference>
<dbReference type="EMBL" id="CWOW01000004">
    <property type="protein sequence ID" value="CSA26380.1"/>
    <property type="molecule type" value="Genomic_DNA"/>
</dbReference>
<name>A0A655PU81_VIBCL</name>
<reference evidence="1 2" key="1">
    <citation type="submission" date="2015-07" db="EMBL/GenBank/DDBJ databases">
        <authorList>
            <consortium name="Pathogen Informatics"/>
        </authorList>
    </citation>
    <scope>NUCLEOTIDE SEQUENCE [LARGE SCALE GENOMIC DNA]</scope>
    <source>
        <strain evidence="1 2">A51</strain>
    </source>
</reference>
<sequence length="77" mass="8945">MLGISRNRFKQRNTLTSGFLVGHIKNMLQLWIMAEHTLVKMLRQRRTCRLQQRNGAFNDIDVFLGEHNFSSIGKTVA</sequence>
<evidence type="ECO:0000313" key="1">
    <source>
        <dbReference type="EMBL" id="CSA26380.1"/>
    </source>
</evidence>
<organism evidence="1 2">
    <name type="scientific">Vibrio cholerae</name>
    <dbReference type="NCBI Taxonomy" id="666"/>
    <lineage>
        <taxon>Bacteria</taxon>
        <taxon>Pseudomonadati</taxon>
        <taxon>Pseudomonadota</taxon>
        <taxon>Gammaproteobacteria</taxon>
        <taxon>Vibrionales</taxon>
        <taxon>Vibrionaceae</taxon>
        <taxon>Vibrio</taxon>
    </lineage>
</organism>
<protein>
    <submittedName>
        <fullName evidence="1">Uncharacterized protein</fullName>
    </submittedName>
</protein>